<evidence type="ECO:0000313" key="3">
    <source>
        <dbReference type="Proteomes" id="UP000239047"/>
    </source>
</evidence>
<evidence type="ECO:0000313" key="2">
    <source>
        <dbReference type="EMBL" id="PPA70355.1"/>
    </source>
</evidence>
<sequence>MNKLSFTKLNDEGQELIELLTTNIWEFHSEKSVLPDQINKALQKGWYSNDRETYWIEENGAKTGLLIIHDFSDTIPSFDIRIAKDYRGKGHGAAAVKWLTDYLFTHPDQKIRIEAYTRRDNLAMRKTLYNSGYVKEGHLRNAWENKDGTVSDSCCYAIIRSDWEEGKTTPVCIDDYPY</sequence>
<dbReference type="SUPFAM" id="SSF55729">
    <property type="entry name" value="Acyl-CoA N-acyltransferases (Nat)"/>
    <property type="match status" value="1"/>
</dbReference>
<dbReference type="PROSITE" id="PS51186">
    <property type="entry name" value="GNAT"/>
    <property type="match status" value="1"/>
</dbReference>
<keyword evidence="2" id="KW-0808">Transferase</keyword>
<dbReference type="EMBL" id="PREZ01000004">
    <property type="protein sequence ID" value="PPA70355.1"/>
    <property type="molecule type" value="Genomic_DNA"/>
</dbReference>
<dbReference type="RefSeq" id="WP_104058305.1">
    <property type="nucleotide sequence ID" value="NZ_PREZ01000004.1"/>
</dbReference>
<dbReference type="Pfam" id="PF13302">
    <property type="entry name" value="Acetyltransf_3"/>
    <property type="match status" value="1"/>
</dbReference>
<name>A0A2S5GBR6_9BACL</name>
<dbReference type="Proteomes" id="UP000239047">
    <property type="component" value="Unassembled WGS sequence"/>
</dbReference>
<reference evidence="2 3" key="1">
    <citation type="submission" date="2018-02" db="EMBL/GenBank/DDBJ databases">
        <title>Jeotgalibacillus proteolyticum sp. nov. a protease producing bacterium isolated from ocean sediments of Laizhou Bay.</title>
        <authorList>
            <person name="Li Y."/>
        </authorList>
    </citation>
    <scope>NUCLEOTIDE SEQUENCE [LARGE SCALE GENOMIC DNA]</scope>
    <source>
        <strain evidence="2 3">22-7</strain>
    </source>
</reference>
<comment type="caution">
    <text evidence="2">The sequence shown here is derived from an EMBL/GenBank/DDBJ whole genome shotgun (WGS) entry which is preliminary data.</text>
</comment>
<feature type="domain" description="N-acetyltransferase" evidence="1">
    <location>
        <begin position="17"/>
        <end position="170"/>
    </location>
</feature>
<dbReference type="PANTHER" id="PTHR43415:SF3">
    <property type="entry name" value="GNAT-FAMILY ACETYLTRANSFERASE"/>
    <property type="match status" value="1"/>
</dbReference>
<dbReference type="InterPro" id="IPR016181">
    <property type="entry name" value="Acyl_CoA_acyltransferase"/>
</dbReference>
<evidence type="ECO:0000259" key="1">
    <source>
        <dbReference type="PROSITE" id="PS51186"/>
    </source>
</evidence>
<dbReference type="OrthoDB" id="9799321at2"/>
<dbReference type="PANTHER" id="PTHR43415">
    <property type="entry name" value="SPERMIDINE N(1)-ACETYLTRANSFERASE"/>
    <property type="match status" value="1"/>
</dbReference>
<protein>
    <submittedName>
        <fullName evidence="2">GNAT family N-acetyltransferase</fullName>
    </submittedName>
</protein>
<organism evidence="2 3">
    <name type="scientific">Jeotgalibacillus proteolyticus</name>
    <dbReference type="NCBI Taxonomy" id="2082395"/>
    <lineage>
        <taxon>Bacteria</taxon>
        <taxon>Bacillati</taxon>
        <taxon>Bacillota</taxon>
        <taxon>Bacilli</taxon>
        <taxon>Bacillales</taxon>
        <taxon>Caryophanaceae</taxon>
        <taxon>Jeotgalibacillus</taxon>
    </lineage>
</organism>
<accession>A0A2S5GBR6</accession>
<dbReference type="InterPro" id="IPR000182">
    <property type="entry name" value="GNAT_dom"/>
</dbReference>
<dbReference type="AlphaFoldDB" id="A0A2S5GBR6"/>
<proteinExistence type="predicted"/>
<keyword evidence="3" id="KW-1185">Reference proteome</keyword>
<dbReference type="Gene3D" id="3.40.630.30">
    <property type="match status" value="1"/>
</dbReference>
<dbReference type="CDD" id="cd04301">
    <property type="entry name" value="NAT_SF"/>
    <property type="match status" value="1"/>
</dbReference>
<dbReference type="GO" id="GO:0016747">
    <property type="term" value="F:acyltransferase activity, transferring groups other than amino-acyl groups"/>
    <property type="evidence" value="ECO:0007669"/>
    <property type="project" value="InterPro"/>
</dbReference>
<gene>
    <name evidence="2" type="ORF">C4B60_12315</name>
</gene>